<evidence type="ECO:0000256" key="1">
    <source>
        <dbReference type="SAM" id="Phobius"/>
    </source>
</evidence>
<keyword evidence="3" id="KW-1185">Reference proteome</keyword>
<dbReference type="RefSeq" id="WP_115992647.1">
    <property type="nucleotide sequence ID" value="NZ_QRDY01000005.1"/>
</dbReference>
<sequence length="77" mass="9020">MKQPFDKWWERLQFTLLFLALTVFVHGCFGWFHSWLKPVDPYKVPEGRASKVFQAGEGSDPDGSPGDRLRLFYWLGE</sequence>
<dbReference type="EMBL" id="QRDY01000005">
    <property type="protein sequence ID" value="RED61605.1"/>
    <property type="molecule type" value="Genomic_DNA"/>
</dbReference>
<protein>
    <submittedName>
        <fullName evidence="2">Uncharacterized protein DUF4227</fullName>
    </submittedName>
</protein>
<keyword evidence="1" id="KW-1133">Transmembrane helix</keyword>
<evidence type="ECO:0000313" key="3">
    <source>
        <dbReference type="Proteomes" id="UP000256869"/>
    </source>
</evidence>
<organism evidence="2 3">
    <name type="scientific">Cohnella lupini</name>
    <dbReference type="NCBI Taxonomy" id="1294267"/>
    <lineage>
        <taxon>Bacteria</taxon>
        <taxon>Bacillati</taxon>
        <taxon>Bacillota</taxon>
        <taxon>Bacilli</taxon>
        <taxon>Bacillales</taxon>
        <taxon>Paenibacillaceae</taxon>
        <taxon>Cohnella</taxon>
    </lineage>
</organism>
<accession>A0A3D9IIS0</accession>
<gene>
    <name evidence="2" type="ORF">DFP95_10533</name>
</gene>
<dbReference type="Pfam" id="PF14004">
    <property type="entry name" value="DUF4227"/>
    <property type="match status" value="1"/>
</dbReference>
<proteinExistence type="predicted"/>
<keyword evidence="1" id="KW-0812">Transmembrane</keyword>
<dbReference type="Proteomes" id="UP000256869">
    <property type="component" value="Unassembled WGS sequence"/>
</dbReference>
<comment type="caution">
    <text evidence="2">The sequence shown here is derived from an EMBL/GenBank/DDBJ whole genome shotgun (WGS) entry which is preliminary data.</text>
</comment>
<reference evidence="2 3" key="1">
    <citation type="submission" date="2018-07" db="EMBL/GenBank/DDBJ databases">
        <title>Genomic Encyclopedia of Type Strains, Phase III (KMG-III): the genomes of soil and plant-associated and newly described type strains.</title>
        <authorList>
            <person name="Whitman W."/>
        </authorList>
    </citation>
    <scope>NUCLEOTIDE SEQUENCE [LARGE SCALE GENOMIC DNA]</scope>
    <source>
        <strain evidence="2 3">CECT 8236</strain>
    </source>
</reference>
<evidence type="ECO:0000313" key="2">
    <source>
        <dbReference type="EMBL" id="RED61605.1"/>
    </source>
</evidence>
<name>A0A3D9IIS0_9BACL</name>
<dbReference type="OrthoDB" id="2691647at2"/>
<keyword evidence="1" id="KW-0472">Membrane</keyword>
<dbReference type="AlphaFoldDB" id="A0A3D9IIS0"/>
<dbReference type="InterPro" id="IPR025321">
    <property type="entry name" value="DUF4227"/>
</dbReference>
<feature type="transmembrane region" description="Helical" evidence="1">
    <location>
        <begin position="12"/>
        <end position="32"/>
    </location>
</feature>